<evidence type="ECO:0000313" key="4">
    <source>
        <dbReference type="EMBL" id="PSR23131.1"/>
    </source>
</evidence>
<comment type="caution">
    <text evidence="4">The sequence shown here is derived from an EMBL/GenBank/DDBJ whole genome shotgun (WGS) entry which is preliminary data.</text>
</comment>
<dbReference type="Pfam" id="PF00226">
    <property type="entry name" value="DnaJ"/>
    <property type="match status" value="1"/>
</dbReference>
<dbReference type="Gene3D" id="1.10.287.110">
    <property type="entry name" value="DnaJ domain"/>
    <property type="match status" value="1"/>
</dbReference>
<accession>A0A2T2WLL9</accession>
<dbReference type="CDD" id="cd06257">
    <property type="entry name" value="DnaJ"/>
    <property type="match status" value="1"/>
</dbReference>
<proteinExistence type="predicted"/>
<gene>
    <name evidence="4" type="ORF">C7B45_04105</name>
</gene>
<dbReference type="InterPro" id="IPR001623">
    <property type="entry name" value="DnaJ_domain"/>
</dbReference>
<organism evidence="4 5">
    <name type="scientific">Sulfobacillus acidophilus</name>
    <dbReference type="NCBI Taxonomy" id="53633"/>
    <lineage>
        <taxon>Bacteria</taxon>
        <taxon>Bacillati</taxon>
        <taxon>Bacillota</taxon>
        <taxon>Clostridia</taxon>
        <taxon>Eubacteriales</taxon>
        <taxon>Clostridiales Family XVII. Incertae Sedis</taxon>
        <taxon>Sulfobacillus</taxon>
    </lineage>
</organism>
<keyword evidence="2" id="KW-0472">Membrane</keyword>
<reference evidence="4 5" key="1">
    <citation type="journal article" date="2014" name="BMC Genomics">
        <title>Comparison of environmental and isolate Sulfobacillus genomes reveals diverse carbon, sulfur, nitrogen, and hydrogen metabolisms.</title>
        <authorList>
            <person name="Justice N.B."/>
            <person name="Norman A."/>
            <person name="Brown C.T."/>
            <person name="Singh A."/>
            <person name="Thomas B.C."/>
            <person name="Banfield J.F."/>
        </authorList>
    </citation>
    <scope>NUCLEOTIDE SEQUENCE [LARGE SCALE GENOMIC DNA]</scope>
    <source>
        <strain evidence="4">AMDSBA3</strain>
    </source>
</reference>
<evidence type="ECO:0000256" key="2">
    <source>
        <dbReference type="SAM" id="Phobius"/>
    </source>
</evidence>
<keyword evidence="2" id="KW-0812">Transmembrane</keyword>
<evidence type="ECO:0000259" key="3">
    <source>
        <dbReference type="PROSITE" id="PS50076"/>
    </source>
</evidence>
<dbReference type="PROSITE" id="PS50076">
    <property type="entry name" value="DNAJ_2"/>
    <property type="match status" value="1"/>
</dbReference>
<dbReference type="GO" id="GO:0006260">
    <property type="term" value="P:DNA replication"/>
    <property type="evidence" value="ECO:0007669"/>
    <property type="project" value="UniProtKB-KW"/>
</dbReference>
<dbReference type="EMBL" id="PXYV01000008">
    <property type="protein sequence ID" value="PSR23131.1"/>
    <property type="molecule type" value="Genomic_DNA"/>
</dbReference>
<dbReference type="Proteomes" id="UP000241848">
    <property type="component" value="Unassembled WGS sequence"/>
</dbReference>
<feature type="domain" description="J" evidence="3">
    <location>
        <begin position="8"/>
        <end position="70"/>
    </location>
</feature>
<dbReference type="InterPro" id="IPR036869">
    <property type="entry name" value="J_dom_sf"/>
</dbReference>
<keyword evidence="2" id="KW-1133">Transmembrane helix</keyword>
<evidence type="ECO:0000256" key="1">
    <source>
        <dbReference type="ARBA" id="ARBA00022705"/>
    </source>
</evidence>
<name>A0A2T2WLL9_9FIRM</name>
<feature type="transmembrane region" description="Helical" evidence="2">
    <location>
        <begin position="138"/>
        <end position="163"/>
    </location>
</feature>
<dbReference type="SUPFAM" id="SSF46565">
    <property type="entry name" value="Chaperone J-domain"/>
    <property type="match status" value="1"/>
</dbReference>
<feature type="transmembrane region" description="Helical" evidence="2">
    <location>
        <begin position="175"/>
        <end position="198"/>
    </location>
</feature>
<dbReference type="SMART" id="SM00271">
    <property type="entry name" value="DnaJ"/>
    <property type="match status" value="1"/>
</dbReference>
<keyword evidence="1" id="KW-0235">DNA replication</keyword>
<sequence>MAPEQQPDAWAILGIAPTRDSRRIRQAYLTLARQHHPDQFRVDPARYRVQEERMKAINEAYHWALAHPPEAQAGEAQSSGDLVRCAVHQRPCTRICRRCRKPICWACPGFRQSLCMRHYRLAQSHQARRRVIQEWGPLMILIATLRLLAWSSVEMTVAVSIYLAALGFRLLLTRHWFGCLTLLLLPYSLVMAGVWSLVESIRDWQAASSLRKARP</sequence>
<evidence type="ECO:0000313" key="5">
    <source>
        <dbReference type="Proteomes" id="UP000241848"/>
    </source>
</evidence>
<dbReference type="AlphaFoldDB" id="A0A2T2WLL9"/>
<protein>
    <submittedName>
        <fullName evidence="4">J domain-containing protein</fullName>
    </submittedName>
</protein>